<sequence length="1069" mass="123160">MNKTQIEALGHLEELGLYALNMLKKQPLEKTARILAGVWGRGETVNYQSMPQLQKLSGCAEAYALEQLDQNTYLLVGSDETGLLYGCQEIIERFEDGKTLAEMAPLFEKPYTKTRGLYTFLHNYDTEQEWFYNPQYWVEYFDEMAKNRYNSFNLVFSHQTSYLVPMFAYFLRNKTYPEIRPQSLTDALVRKNHDMLAFISRQAKKRGIDFILGIWQVSPWKHKEMAGVQACDVVNLTEENLKDYTYTSMKQVIEEFPDIQGLQIRANWESGIPTDQQTEFFTDTLFRAMHEADRPFIFDFRCWLAEPQTVENALQMVPMTRLSCKYWGEFMGAPYQPAKIDPGYSYSDFLKQPMKTDFIYQVWSLGSPRVILWGDPEYVKRFARSLKLGGGSGFEINLQLAQKGYGNAPGNWRILKHSEDEYYQHEYSRYWMFETLYGRLSYNPECPERAWMLPMKERFGKQAEQVLDVYEAGSNILTFLVQYMLSDYNMYIWPEIDTGGLLDLYLQTPTSDECVIDTIEPFVERLLKHEPSGLMTPLESAAHFKKMGEETLRAISKLDTADASKELKSTVIDFSAMSFLALYHAVKTKAAVNLKLFYETRDIGFLKKAYCQIQKATDYWERIVSITQDYYHDGMVTGPNDAGCWKSKLPLVYEDELHLGQLLKQAEQFGVFQTGFDFGAPMTGEPIMHSFYPFPMLRDYSVCKGFCGVSPESVYTKEQGYGWTTSKEITSVAMETPRLFDLQIDPYCRDSWKRYPVEQMKGFRNALTEDAVMGSGRADFRIDVENGDYEVVVFCCDCTAQAKVHGPMNITVGDVSFEEQVLYPVEEYQYRAAVHVDNGYLTVSLDGEDWFLSGIVVKQAEPAIAAMPFVTVSREKPAVHATVTTPFKMGNVSLVCDGKSYQMTRLSTSEYSIDIYSAFAEKSGIEHHCQIEAADTNGRRSTKEVTISCQKEPSKLEISHQPVRQFVLGKDTEITAQINSSTPLWKVSLHYSYVNQFEPMHEVMMKEENGMFRAVIPKEYLNMDWHILYYLEVVDQLGNGLIFPDMKKQTPYYVITAERENMEKGAQKR</sequence>
<evidence type="ECO:0000313" key="2">
    <source>
        <dbReference type="Proteomes" id="UP000632659"/>
    </source>
</evidence>
<accession>A0A8J6P517</accession>
<protein>
    <submittedName>
        <fullName evidence="1">Uncharacterized protein</fullName>
    </submittedName>
</protein>
<comment type="caution">
    <text evidence="1">The sequence shown here is derived from an EMBL/GenBank/DDBJ whole genome shotgun (WGS) entry which is preliminary data.</text>
</comment>
<organism evidence="1 2">
    <name type="scientific">Massiliimalia timonensis</name>
    <dbReference type="NCBI Taxonomy" id="1987501"/>
    <lineage>
        <taxon>Bacteria</taxon>
        <taxon>Bacillati</taxon>
        <taxon>Bacillota</taxon>
        <taxon>Clostridia</taxon>
        <taxon>Eubacteriales</taxon>
        <taxon>Oscillospiraceae</taxon>
        <taxon>Massiliimalia</taxon>
    </lineage>
</organism>
<gene>
    <name evidence="1" type="ORF">H8702_01415</name>
</gene>
<dbReference type="Proteomes" id="UP000632659">
    <property type="component" value="Unassembled WGS sequence"/>
</dbReference>
<dbReference type="RefSeq" id="WP_187536162.1">
    <property type="nucleotide sequence ID" value="NZ_JACRTL010000001.1"/>
</dbReference>
<dbReference type="AlphaFoldDB" id="A0A8J6P517"/>
<proteinExistence type="predicted"/>
<evidence type="ECO:0000313" key="1">
    <source>
        <dbReference type="EMBL" id="MBC8609779.1"/>
    </source>
</evidence>
<dbReference type="SUPFAM" id="SSF49785">
    <property type="entry name" value="Galactose-binding domain-like"/>
    <property type="match status" value="1"/>
</dbReference>
<dbReference type="EMBL" id="JACRTL010000001">
    <property type="protein sequence ID" value="MBC8609779.1"/>
    <property type="molecule type" value="Genomic_DNA"/>
</dbReference>
<name>A0A8J6P517_9FIRM</name>
<dbReference type="InterPro" id="IPR008979">
    <property type="entry name" value="Galactose-bd-like_sf"/>
</dbReference>
<keyword evidence="2" id="KW-1185">Reference proteome</keyword>
<reference evidence="1" key="1">
    <citation type="submission" date="2020-08" db="EMBL/GenBank/DDBJ databases">
        <title>Genome public.</title>
        <authorList>
            <person name="Liu C."/>
            <person name="Sun Q."/>
        </authorList>
    </citation>
    <scope>NUCLEOTIDE SEQUENCE</scope>
    <source>
        <strain evidence="1">NSJ-15</strain>
    </source>
</reference>
<dbReference type="Gene3D" id="2.60.120.430">
    <property type="entry name" value="Galactose-binding lectin"/>
    <property type="match status" value="1"/>
</dbReference>